<feature type="chain" id="PRO_5046027260" evidence="2">
    <location>
        <begin position="18"/>
        <end position="181"/>
    </location>
</feature>
<dbReference type="Proteomes" id="UP001303046">
    <property type="component" value="Unassembled WGS sequence"/>
</dbReference>
<sequence length="181" mass="19166">MSVHSLYLFTLLSVVIAQYDDLSILEEVLARSTPSMEVPAEPAAITVTSSPVTEAVPSSSSAPVPSTSDMSAIASATENVSGVPEPEEMEEEATTSVPIIELPPVTSTAIPTDLLSSTTELYLTTPEIATSAAPVVKTTSTENTQISEVTEIPLTEKESIIGPGNPDLSRIYRKLFPYHMA</sequence>
<proteinExistence type="predicted"/>
<keyword evidence="4" id="KW-1185">Reference proteome</keyword>
<reference evidence="3 4" key="1">
    <citation type="submission" date="2023-08" db="EMBL/GenBank/DDBJ databases">
        <title>A Necator americanus chromosomal reference genome.</title>
        <authorList>
            <person name="Ilik V."/>
            <person name="Petrzelkova K.J."/>
            <person name="Pardy F."/>
            <person name="Fuh T."/>
            <person name="Niatou-Singa F.S."/>
            <person name="Gouil Q."/>
            <person name="Baker L."/>
            <person name="Ritchie M.E."/>
            <person name="Jex A.R."/>
            <person name="Gazzola D."/>
            <person name="Li H."/>
            <person name="Toshio Fujiwara R."/>
            <person name="Zhan B."/>
            <person name="Aroian R.V."/>
            <person name="Pafco B."/>
            <person name="Schwarz E.M."/>
        </authorList>
    </citation>
    <scope>NUCLEOTIDE SEQUENCE [LARGE SCALE GENOMIC DNA]</scope>
    <source>
        <strain evidence="3 4">Aroian</strain>
        <tissue evidence="3">Whole animal</tissue>
    </source>
</reference>
<accession>A0ABR1C627</accession>
<organism evidence="3 4">
    <name type="scientific">Necator americanus</name>
    <name type="common">Human hookworm</name>
    <dbReference type="NCBI Taxonomy" id="51031"/>
    <lineage>
        <taxon>Eukaryota</taxon>
        <taxon>Metazoa</taxon>
        <taxon>Ecdysozoa</taxon>
        <taxon>Nematoda</taxon>
        <taxon>Chromadorea</taxon>
        <taxon>Rhabditida</taxon>
        <taxon>Rhabditina</taxon>
        <taxon>Rhabditomorpha</taxon>
        <taxon>Strongyloidea</taxon>
        <taxon>Ancylostomatidae</taxon>
        <taxon>Bunostominae</taxon>
        <taxon>Necator</taxon>
    </lineage>
</organism>
<feature type="region of interest" description="Disordered" evidence="1">
    <location>
        <begin position="49"/>
        <end position="68"/>
    </location>
</feature>
<feature type="signal peptide" evidence="2">
    <location>
        <begin position="1"/>
        <end position="17"/>
    </location>
</feature>
<keyword evidence="2" id="KW-0732">Signal</keyword>
<evidence type="ECO:0000313" key="3">
    <source>
        <dbReference type="EMBL" id="KAK6733969.1"/>
    </source>
</evidence>
<dbReference type="EMBL" id="JAVFWL010000002">
    <property type="protein sequence ID" value="KAK6733969.1"/>
    <property type="molecule type" value="Genomic_DNA"/>
</dbReference>
<name>A0ABR1C627_NECAM</name>
<gene>
    <name evidence="3" type="primary">Necator_chrII.g5420</name>
    <name evidence="3" type="ORF">RB195_017627</name>
</gene>
<evidence type="ECO:0000256" key="2">
    <source>
        <dbReference type="SAM" id="SignalP"/>
    </source>
</evidence>
<evidence type="ECO:0000313" key="4">
    <source>
        <dbReference type="Proteomes" id="UP001303046"/>
    </source>
</evidence>
<comment type="caution">
    <text evidence="3">The sequence shown here is derived from an EMBL/GenBank/DDBJ whole genome shotgun (WGS) entry which is preliminary data.</text>
</comment>
<protein>
    <submittedName>
        <fullName evidence="3">Uncharacterized protein</fullName>
    </submittedName>
</protein>
<evidence type="ECO:0000256" key="1">
    <source>
        <dbReference type="SAM" id="MobiDB-lite"/>
    </source>
</evidence>